<reference evidence="1 3" key="1">
    <citation type="submission" date="2021-06" db="EMBL/GenBank/DDBJ databases">
        <title>Caerostris darwini draft genome.</title>
        <authorList>
            <person name="Kono N."/>
            <person name="Arakawa K."/>
        </authorList>
    </citation>
    <scope>NUCLEOTIDE SEQUENCE [LARGE SCALE GENOMIC DNA]</scope>
</reference>
<dbReference type="Proteomes" id="UP001054837">
    <property type="component" value="Unassembled WGS sequence"/>
</dbReference>
<name>A0AAV4VZ89_9ARAC</name>
<protein>
    <submittedName>
        <fullName evidence="1">Uncharacterized protein</fullName>
    </submittedName>
</protein>
<dbReference type="EMBL" id="BPLQ01013881">
    <property type="protein sequence ID" value="GIY75687.1"/>
    <property type="molecule type" value="Genomic_DNA"/>
</dbReference>
<dbReference type="EMBL" id="BPLQ01013881">
    <property type="protein sequence ID" value="GIY75642.1"/>
    <property type="molecule type" value="Genomic_DNA"/>
</dbReference>
<gene>
    <name evidence="1" type="ORF">CDAR_560191</name>
    <name evidence="2" type="ORF">CDAR_560451</name>
</gene>
<evidence type="ECO:0000313" key="1">
    <source>
        <dbReference type="EMBL" id="GIY75642.1"/>
    </source>
</evidence>
<comment type="caution">
    <text evidence="1">The sequence shown here is derived from an EMBL/GenBank/DDBJ whole genome shotgun (WGS) entry which is preliminary data.</text>
</comment>
<keyword evidence="3" id="KW-1185">Reference proteome</keyword>
<dbReference type="AlphaFoldDB" id="A0AAV4VZ89"/>
<evidence type="ECO:0000313" key="2">
    <source>
        <dbReference type="EMBL" id="GIY75687.1"/>
    </source>
</evidence>
<sequence length="87" mass="10013">MGKPCSSYFWEWCLQRMLKERTCVAKRGKKSAVILSVDLYFLQRLQWDVFVVVSFVKVASAIYRPLVSTHSRIIRGLVVSETDSQIG</sequence>
<organism evidence="1 3">
    <name type="scientific">Caerostris darwini</name>
    <dbReference type="NCBI Taxonomy" id="1538125"/>
    <lineage>
        <taxon>Eukaryota</taxon>
        <taxon>Metazoa</taxon>
        <taxon>Ecdysozoa</taxon>
        <taxon>Arthropoda</taxon>
        <taxon>Chelicerata</taxon>
        <taxon>Arachnida</taxon>
        <taxon>Araneae</taxon>
        <taxon>Araneomorphae</taxon>
        <taxon>Entelegynae</taxon>
        <taxon>Araneoidea</taxon>
        <taxon>Araneidae</taxon>
        <taxon>Caerostris</taxon>
    </lineage>
</organism>
<evidence type="ECO:0000313" key="3">
    <source>
        <dbReference type="Proteomes" id="UP001054837"/>
    </source>
</evidence>
<proteinExistence type="predicted"/>
<accession>A0AAV4VZ89</accession>